<proteinExistence type="predicted"/>
<dbReference type="Proteomes" id="UP000276588">
    <property type="component" value="Unassembled WGS sequence"/>
</dbReference>
<gene>
    <name evidence="1" type="ORF">DM826_05635</name>
</gene>
<accession>A0A3A6Q3C1</accession>
<sequence length="170" mass="17776">MIIGLGTLAAGAGVIGGSGAFDSVEADRSVEISVAGDASALLKLDATNSTVAQMKNGIIYFQLNEELGESASVNDNATTKFKNAFKITNNGPDQTVSVRVITPENLNGLRFILSDERDAANPTDLTVDSVNLAQGESESVDLWIMTGTDGYEEPAADEAHQITIRAAAVE</sequence>
<comment type="caution">
    <text evidence="1">The sequence shown here is derived from an EMBL/GenBank/DDBJ whole genome shotgun (WGS) entry which is preliminary data.</text>
</comment>
<evidence type="ECO:0000313" key="1">
    <source>
        <dbReference type="EMBL" id="RJX43732.1"/>
    </source>
</evidence>
<reference evidence="1 2" key="1">
    <citation type="submission" date="2018-06" db="EMBL/GenBank/DDBJ databases">
        <title>Halonotius sp. F13-13 a new haloarchaeeon isolated from a solar saltern from Isla Cristina, Huelva, Spain.</title>
        <authorList>
            <person name="Duran-Viseras A."/>
            <person name="Sanchez-Porro C."/>
            <person name="Ventosa A."/>
        </authorList>
    </citation>
    <scope>NUCLEOTIDE SEQUENCE [LARGE SCALE GENOMIC DNA]</scope>
    <source>
        <strain evidence="1 2">F13-13</strain>
    </source>
</reference>
<keyword evidence="2" id="KW-1185">Reference proteome</keyword>
<name>A0A3A6Q3C1_9EURY</name>
<evidence type="ECO:0008006" key="3">
    <source>
        <dbReference type="Google" id="ProtNLM"/>
    </source>
</evidence>
<protein>
    <recommendedName>
        <fullName evidence="3">DUF1102 domain-containing protein</fullName>
    </recommendedName>
</protein>
<organism evidence="1 2">
    <name type="scientific">Halonotius aquaticus</name>
    <dbReference type="NCBI Taxonomy" id="2216978"/>
    <lineage>
        <taxon>Archaea</taxon>
        <taxon>Methanobacteriati</taxon>
        <taxon>Methanobacteriota</taxon>
        <taxon>Stenosarchaea group</taxon>
        <taxon>Halobacteria</taxon>
        <taxon>Halobacteriales</taxon>
        <taxon>Haloferacaceae</taxon>
        <taxon>Halonotius</taxon>
    </lineage>
</organism>
<evidence type="ECO:0000313" key="2">
    <source>
        <dbReference type="Proteomes" id="UP000276588"/>
    </source>
</evidence>
<dbReference type="AlphaFoldDB" id="A0A3A6Q3C1"/>
<dbReference type="EMBL" id="QKNY01000007">
    <property type="protein sequence ID" value="RJX43732.1"/>
    <property type="molecule type" value="Genomic_DNA"/>
</dbReference>